<dbReference type="EMBL" id="FMHV01000002">
    <property type="protein sequence ID" value="SCL31865.1"/>
    <property type="molecule type" value="Genomic_DNA"/>
</dbReference>
<protein>
    <submittedName>
        <fullName evidence="3">Uncharacterized protein</fullName>
    </submittedName>
</protein>
<name>A0A1C6SRV2_9ACTN</name>
<keyword evidence="4" id="KW-1185">Reference proteome</keyword>
<accession>A0A1C6SRV2</accession>
<dbReference type="AlphaFoldDB" id="A0A1C6SRV2"/>
<organism evidence="3 4">
    <name type="scientific">Micromonospora rhizosphaerae</name>
    <dbReference type="NCBI Taxonomy" id="568872"/>
    <lineage>
        <taxon>Bacteria</taxon>
        <taxon>Bacillati</taxon>
        <taxon>Actinomycetota</taxon>
        <taxon>Actinomycetes</taxon>
        <taxon>Micromonosporales</taxon>
        <taxon>Micromonosporaceae</taxon>
        <taxon>Micromonospora</taxon>
    </lineage>
</organism>
<proteinExistence type="predicted"/>
<evidence type="ECO:0000256" key="2">
    <source>
        <dbReference type="SAM" id="Phobius"/>
    </source>
</evidence>
<keyword evidence="2" id="KW-1133">Transmembrane helix</keyword>
<reference evidence="4" key="1">
    <citation type="submission" date="2016-06" db="EMBL/GenBank/DDBJ databases">
        <authorList>
            <person name="Varghese N."/>
            <person name="Submissions Spin"/>
        </authorList>
    </citation>
    <scope>NUCLEOTIDE SEQUENCE [LARGE SCALE GENOMIC DNA]</scope>
    <source>
        <strain evidence="4">DSM 45431</strain>
    </source>
</reference>
<gene>
    <name evidence="3" type="ORF">GA0070624_4349</name>
</gene>
<evidence type="ECO:0000256" key="1">
    <source>
        <dbReference type="SAM" id="MobiDB-lite"/>
    </source>
</evidence>
<keyword evidence="2" id="KW-0812">Transmembrane</keyword>
<evidence type="ECO:0000313" key="4">
    <source>
        <dbReference type="Proteomes" id="UP000199413"/>
    </source>
</evidence>
<dbReference type="RefSeq" id="WP_176731808.1">
    <property type="nucleotide sequence ID" value="NZ_FMHV01000002.1"/>
</dbReference>
<keyword evidence="2" id="KW-0472">Membrane</keyword>
<dbReference type="Proteomes" id="UP000199413">
    <property type="component" value="Unassembled WGS sequence"/>
</dbReference>
<sequence>MGTRIAGVLRRRLRWRGRRAAGFLGLLALSAALLAWGRGVTGYNQQLLLNIGASIVIVAFSYAIVDPLFEELRRSRVEEHPRFDDEEFSAHVATATSMVSIMDSGSHLLEGAGRDRFLRALRTALGNGVLVRVLLLDPDSAAASQRAEEIRPVNVREVIVDNLRRLNDFAEALDAEARARFQVRIYDASPTVHMFQWDDKALISFFPVGVRAHTAPHLEVFVGSPLGEFVESRFDELWRHPSTRRLDEYICLPLALRYDGVVLRSCAVHFVMLTDGCCIDGSPIVDQLTDHGTGPLEVELSRPLAVDGWSGTRYRLARVDEDAQRACPGSLPTASPWRPRSATTPTAARSRSRPWPAARMRPP</sequence>
<feature type="transmembrane region" description="Helical" evidence="2">
    <location>
        <begin position="47"/>
        <end position="65"/>
    </location>
</feature>
<evidence type="ECO:0000313" key="3">
    <source>
        <dbReference type="EMBL" id="SCL31865.1"/>
    </source>
</evidence>
<feature type="compositionally biased region" description="Low complexity" evidence="1">
    <location>
        <begin position="345"/>
        <end position="363"/>
    </location>
</feature>
<feature type="region of interest" description="Disordered" evidence="1">
    <location>
        <begin position="325"/>
        <end position="363"/>
    </location>
</feature>